<proteinExistence type="inferred from homology"/>
<dbReference type="EMBL" id="CP104377">
    <property type="protein sequence ID" value="UXC17150.1"/>
    <property type="molecule type" value="Genomic_DNA"/>
</dbReference>
<dbReference type="InterPro" id="IPR050389">
    <property type="entry name" value="LysR-type_TF"/>
</dbReference>
<dbReference type="SUPFAM" id="SSF53850">
    <property type="entry name" value="Periplasmic binding protein-like II"/>
    <property type="match status" value="1"/>
</dbReference>
<keyword evidence="2" id="KW-0805">Transcription regulation</keyword>
<dbReference type="InterPro" id="IPR005119">
    <property type="entry name" value="LysR_subst-bd"/>
</dbReference>
<evidence type="ECO:0000256" key="4">
    <source>
        <dbReference type="ARBA" id="ARBA00023163"/>
    </source>
</evidence>
<dbReference type="RefSeq" id="WP_260718487.1">
    <property type="nucleotide sequence ID" value="NZ_CP104377.1"/>
</dbReference>
<evidence type="ECO:0000256" key="1">
    <source>
        <dbReference type="ARBA" id="ARBA00009437"/>
    </source>
</evidence>
<reference evidence="6" key="1">
    <citation type="submission" date="2022-09" db="EMBL/GenBank/DDBJ databases">
        <title>Bacterial diversity in gut of crayfish and pufferfish.</title>
        <authorList>
            <person name="Huang Y."/>
        </authorList>
    </citation>
    <scope>NUCLEOTIDE SEQUENCE</scope>
    <source>
        <strain evidence="6">PR12</strain>
    </source>
</reference>
<dbReference type="InterPro" id="IPR037402">
    <property type="entry name" value="YidZ_PBP2"/>
</dbReference>
<dbReference type="Pfam" id="PF03466">
    <property type="entry name" value="LysR_substrate"/>
    <property type="match status" value="1"/>
</dbReference>
<keyword evidence="4" id="KW-0804">Transcription</keyword>
<feature type="domain" description="HTH lysR-type" evidence="5">
    <location>
        <begin position="9"/>
        <end position="66"/>
    </location>
</feature>
<dbReference type="Pfam" id="PF00126">
    <property type="entry name" value="HTH_1"/>
    <property type="match status" value="1"/>
</dbReference>
<dbReference type="InterPro" id="IPR036388">
    <property type="entry name" value="WH-like_DNA-bd_sf"/>
</dbReference>
<dbReference type="InterPro" id="IPR036390">
    <property type="entry name" value="WH_DNA-bd_sf"/>
</dbReference>
<comment type="similarity">
    <text evidence="1">Belongs to the LysR transcriptional regulatory family.</text>
</comment>
<dbReference type="Proteomes" id="UP001058290">
    <property type="component" value="Chromosome"/>
</dbReference>
<evidence type="ECO:0000256" key="2">
    <source>
        <dbReference type="ARBA" id="ARBA00023015"/>
    </source>
</evidence>
<dbReference type="PRINTS" id="PR00039">
    <property type="entry name" value="HTHLYSR"/>
</dbReference>
<sequence>MREMDIRRIDLNLLVVLRVLLDTGSVTRTAERLHMSQPAVSRALAKLRLQLGDKLLVRVAGGMAPTLRAQALSAPLAALLHQLEECVAPAVFDPATTRRVFSVATTDYGAVAVLPSLMQAFAQQAPLAGIEVIPFSDAVFELLNAGQVDFVLYSDDPVAGTLRTRPLFRETYSCVLRTNHPLLVNQEARADEVLSLEEFVAWPHALVSIFGGRTGEVDDALAACHQKRHIALSLPYFATAGLVSAASDLIVTLPTRVATALADTNGLRLLKPPLELPGFGYRMLWHERSHEDPGCVWLRDLVAATAKHQNAAHTGPSA</sequence>
<evidence type="ECO:0000313" key="7">
    <source>
        <dbReference type="Proteomes" id="UP001058290"/>
    </source>
</evidence>
<protein>
    <submittedName>
        <fullName evidence="6">LysR family transcriptional regulator</fullName>
    </submittedName>
</protein>
<organism evidence="6 7">
    <name type="scientific">Comamonas squillarum</name>
    <dbReference type="NCBI Taxonomy" id="2977320"/>
    <lineage>
        <taxon>Bacteria</taxon>
        <taxon>Pseudomonadati</taxon>
        <taxon>Pseudomonadota</taxon>
        <taxon>Betaproteobacteria</taxon>
        <taxon>Burkholderiales</taxon>
        <taxon>Comamonadaceae</taxon>
        <taxon>Comamonas</taxon>
    </lineage>
</organism>
<dbReference type="CDD" id="cd08417">
    <property type="entry name" value="PBP2_Nitroaromatics_like"/>
    <property type="match status" value="1"/>
</dbReference>
<accession>A0ABY5ZWN4</accession>
<dbReference type="PANTHER" id="PTHR30118">
    <property type="entry name" value="HTH-TYPE TRANSCRIPTIONAL REGULATOR LEUO-RELATED"/>
    <property type="match status" value="1"/>
</dbReference>
<evidence type="ECO:0000313" key="6">
    <source>
        <dbReference type="EMBL" id="UXC17150.1"/>
    </source>
</evidence>
<gene>
    <name evidence="6" type="ORF">N4T19_15720</name>
</gene>
<dbReference type="InterPro" id="IPR000847">
    <property type="entry name" value="LysR_HTH_N"/>
</dbReference>
<dbReference type="PROSITE" id="PS50931">
    <property type="entry name" value="HTH_LYSR"/>
    <property type="match status" value="1"/>
</dbReference>
<evidence type="ECO:0000256" key="3">
    <source>
        <dbReference type="ARBA" id="ARBA00023125"/>
    </source>
</evidence>
<name>A0ABY5ZWN4_9BURK</name>
<keyword evidence="7" id="KW-1185">Reference proteome</keyword>
<evidence type="ECO:0000259" key="5">
    <source>
        <dbReference type="PROSITE" id="PS50931"/>
    </source>
</evidence>
<dbReference type="SUPFAM" id="SSF46785">
    <property type="entry name" value="Winged helix' DNA-binding domain"/>
    <property type="match status" value="1"/>
</dbReference>
<dbReference type="Gene3D" id="1.10.10.10">
    <property type="entry name" value="Winged helix-like DNA-binding domain superfamily/Winged helix DNA-binding domain"/>
    <property type="match status" value="1"/>
</dbReference>
<dbReference type="PANTHER" id="PTHR30118:SF15">
    <property type="entry name" value="TRANSCRIPTIONAL REGULATORY PROTEIN"/>
    <property type="match status" value="1"/>
</dbReference>
<keyword evidence="3" id="KW-0238">DNA-binding</keyword>
<dbReference type="Gene3D" id="3.40.190.10">
    <property type="entry name" value="Periplasmic binding protein-like II"/>
    <property type="match status" value="2"/>
</dbReference>